<dbReference type="PANTHER" id="PTHR40265:SF1">
    <property type="entry name" value="GLYOXALASE-LIKE DOMAIN-CONTAINING PROTEIN"/>
    <property type="match status" value="1"/>
</dbReference>
<proteinExistence type="predicted"/>
<sequence length="268" mass="31288">MTLKLDHMIHYVQRLKDFNFPGDVLKIHSGGKHERLGTHNRLVYLSNAYIELLDIYKIEQLQKIVKSEEGRVSFPSKIVQDGFRQGFKTLAFETDDIEKEKQRLEANGVEVIGPIKMDRENKKGDKKTWRLLYIADNDYLVKPPFFIQWDEDADKRAEQLAPLRQNHFTIESINIESTDRSVTVARWQKWYQMEVSEDNEDFTELKIGGDEVVYRIFDGERSSYKSIVIRDEETTSPYSFIIRGGEYRFVQSSIDIGISCVGDDTNMN</sequence>
<organism evidence="2 3">
    <name type="scientific">Staphylococcus pettenkoferi</name>
    <dbReference type="NCBI Taxonomy" id="170573"/>
    <lineage>
        <taxon>Bacteria</taxon>
        <taxon>Bacillati</taxon>
        <taxon>Bacillota</taxon>
        <taxon>Bacilli</taxon>
        <taxon>Bacillales</taxon>
        <taxon>Staphylococcaceae</taxon>
        <taxon>Staphylococcus</taxon>
    </lineage>
</organism>
<evidence type="ECO:0000313" key="2">
    <source>
        <dbReference type="EMBL" id="MCY1593842.1"/>
    </source>
</evidence>
<reference evidence="2" key="1">
    <citation type="journal article" date="2022" name="Int. J. Mol. Sci.">
        <title>Phenotypic and genotypic virulence characterisation of Staphylococcus pettenkoferi strains isolated from human bloodstream and diabetic foot infections.</title>
        <authorList>
            <person name="Magnan C."/>
        </authorList>
    </citation>
    <scope>NUCLEOTIDE SEQUENCE</scope>
    <source>
        <strain evidence="2">NSP020P</strain>
    </source>
</reference>
<protein>
    <submittedName>
        <fullName evidence="2">VOC family protein</fullName>
    </submittedName>
</protein>
<feature type="domain" description="Glyoxalase-like" evidence="1">
    <location>
        <begin position="5"/>
        <end position="190"/>
    </location>
</feature>
<dbReference type="InterPro" id="IPR025870">
    <property type="entry name" value="Glyoxalase-like_dom"/>
</dbReference>
<dbReference type="EMBL" id="JANSKX010000002">
    <property type="protein sequence ID" value="MCY1593842.1"/>
    <property type="molecule type" value="Genomic_DNA"/>
</dbReference>
<dbReference type="Pfam" id="PF13468">
    <property type="entry name" value="Glyoxalase_3"/>
    <property type="match status" value="1"/>
</dbReference>
<gene>
    <name evidence="2" type="ORF">NW112_01140</name>
</gene>
<dbReference type="PANTHER" id="PTHR40265">
    <property type="entry name" value="BLL2707 PROTEIN"/>
    <property type="match status" value="1"/>
</dbReference>
<dbReference type="Gene3D" id="3.10.180.10">
    <property type="entry name" value="2,3-Dihydroxybiphenyl 1,2-Dioxygenase, domain 1"/>
    <property type="match status" value="1"/>
</dbReference>
<dbReference type="Gene3D" id="2.60.40.4320">
    <property type="match status" value="1"/>
</dbReference>
<accession>A0A9Q4D5I1</accession>
<evidence type="ECO:0000259" key="1">
    <source>
        <dbReference type="Pfam" id="PF13468"/>
    </source>
</evidence>
<dbReference type="AlphaFoldDB" id="A0A9Q4D5I1"/>
<dbReference type="SUPFAM" id="SSF54593">
    <property type="entry name" value="Glyoxalase/Bleomycin resistance protein/Dihydroxybiphenyl dioxygenase"/>
    <property type="match status" value="1"/>
</dbReference>
<name>A0A9Q4D5I1_9STAP</name>
<dbReference type="Proteomes" id="UP001081438">
    <property type="component" value="Unassembled WGS sequence"/>
</dbReference>
<dbReference type="RefSeq" id="WP_268210558.1">
    <property type="nucleotide sequence ID" value="NZ_JANSKS010000018.1"/>
</dbReference>
<evidence type="ECO:0000313" key="3">
    <source>
        <dbReference type="Proteomes" id="UP001081438"/>
    </source>
</evidence>
<dbReference type="InterPro" id="IPR029068">
    <property type="entry name" value="Glyas_Bleomycin-R_OHBP_Dase"/>
</dbReference>
<comment type="caution">
    <text evidence="2">The sequence shown here is derived from an EMBL/GenBank/DDBJ whole genome shotgun (WGS) entry which is preliminary data.</text>
</comment>